<evidence type="ECO:0008006" key="3">
    <source>
        <dbReference type="Google" id="ProtNLM"/>
    </source>
</evidence>
<protein>
    <recommendedName>
        <fullName evidence="3">Lipocalin-like domain-containing protein</fullName>
    </recommendedName>
</protein>
<proteinExistence type="predicted"/>
<dbReference type="OrthoDB" id="1376397at2"/>
<sequence length="178" mass="19516">MKKINLLMCSLVIAGLGFTSCSDDDNDSNNNESRIEGTYNLKEVNTGEATDFDEDGDSNIDQMKESSCYNNGKITLRADNTFTYVATAILVNETEGTAGCAEDVTYTGTWEIVEGSGTTAIIAVTYEGENNNDVTLTLTKQGNRLSWEDDNIFSQYPDRNNAGAAIYRSGSIKYVYEK</sequence>
<dbReference type="PROSITE" id="PS51257">
    <property type="entry name" value="PROKAR_LIPOPROTEIN"/>
    <property type="match status" value="1"/>
</dbReference>
<dbReference type="RefSeq" id="WP_108779350.1">
    <property type="nucleotide sequence ID" value="NZ_CP029186.1"/>
</dbReference>
<accession>A0A2S1R1Y3</accession>
<dbReference type="KEGG" id="falb:HYN59_16595"/>
<name>A0A2S1R1Y3_9FLAO</name>
<evidence type="ECO:0000313" key="1">
    <source>
        <dbReference type="EMBL" id="AWH86627.1"/>
    </source>
</evidence>
<dbReference type="InterPro" id="IPR032168">
    <property type="entry name" value="DUF5004"/>
</dbReference>
<dbReference type="EMBL" id="CP029186">
    <property type="protein sequence ID" value="AWH86627.1"/>
    <property type="molecule type" value="Genomic_DNA"/>
</dbReference>
<dbReference type="Proteomes" id="UP000244929">
    <property type="component" value="Chromosome"/>
</dbReference>
<evidence type="ECO:0000313" key="2">
    <source>
        <dbReference type="Proteomes" id="UP000244929"/>
    </source>
</evidence>
<dbReference type="AlphaFoldDB" id="A0A2S1R1Y3"/>
<reference evidence="1 2" key="1">
    <citation type="submission" date="2018-04" db="EMBL/GenBank/DDBJ databases">
        <title>Genome sequencing of Flavobacterium sp. HYN0059.</title>
        <authorList>
            <person name="Yi H."/>
            <person name="Baek C."/>
        </authorList>
    </citation>
    <scope>NUCLEOTIDE SEQUENCE [LARGE SCALE GENOMIC DNA]</scope>
    <source>
        <strain evidence="1 2">HYN0059</strain>
    </source>
</reference>
<gene>
    <name evidence="1" type="ORF">HYN59_16595</name>
</gene>
<organism evidence="1 2">
    <name type="scientific">Flavobacterium album</name>
    <dbReference type="NCBI Taxonomy" id="2175091"/>
    <lineage>
        <taxon>Bacteria</taxon>
        <taxon>Pseudomonadati</taxon>
        <taxon>Bacteroidota</taxon>
        <taxon>Flavobacteriia</taxon>
        <taxon>Flavobacteriales</taxon>
        <taxon>Flavobacteriaceae</taxon>
        <taxon>Flavobacterium</taxon>
    </lineage>
</organism>
<keyword evidence="2" id="KW-1185">Reference proteome</keyword>
<dbReference type="Pfam" id="PF16395">
    <property type="entry name" value="DUF5004"/>
    <property type="match status" value="1"/>
</dbReference>